<proteinExistence type="predicted"/>
<dbReference type="Pfam" id="PF00300">
    <property type="entry name" value="His_Phos_1"/>
    <property type="match status" value="1"/>
</dbReference>
<dbReference type="InterPro" id="IPR013078">
    <property type="entry name" value="His_Pase_superF_clade-1"/>
</dbReference>
<reference evidence="1 2" key="1">
    <citation type="submission" date="2023-06" db="EMBL/GenBank/DDBJ databases">
        <title>Draft genome sequence of Gleimia hominis type strain CCUG 57540T.</title>
        <authorList>
            <person name="Salva-Serra F."/>
            <person name="Cardew S."/>
            <person name="Jensie Markopoulos S."/>
            <person name="Ohlen M."/>
            <person name="Inganas E."/>
            <person name="Svensson-Stadler L."/>
            <person name="Moore E.R.B."/>
        </authorList>
    </citation>
    <scope>NUCLEOTIDE SEQUENCE [LARGE SCALE GENOMIC DNA]</scope>
    <source>
        <strain evidence="1 2">CCUG 57540</strain>
    </source>
</reference>
<dbReference type="GO" id="GO:0016787">
    <property type="term" value="F:hydrolase activity"/>
    <property type="evidence" value="ECO:0007669"/>
    <property type="project" value="UniProtKB-KW"/>
</dbReference>
<protein>
    <submittedName>
        <fullName evidence="1">Histidine phosphatase family protein</fullName>
        <ecNumber evidence="1">3.1.3.-</ecNumber>
    </submittedName>
</protein>
<evidence type="ECO:0000313" key="2">
    <source>
        <dbReference type="Proteomes" id="UP001247542"/>
    </source>
</evidence>
<dbReference type="InterPro" id="IPR029033">
    <property type="entry name" value="His_PPase_superfam"/>
</dbReference>
<dbReference type="InterPro" id="IPR050275">
    <property type="entry name" value="PGM_Phosphatase"/>
</dbReference>
<dbReference type="Proteomes" id="UP001247542">
    <property type="component" value="Unassembled WGS sequence"/>
</dbReference>
<dbReference type="Gene3D" id="3.40.50.1240">
    <property type="entry name" value="Phosphoglycerate mutase-like"/>
    <property type="match status" value="1"/>
</dbReference>
<keyword evidence="1" id="KW-0378">Hydrolase</keyword>
<dbReference type="EC" id="3.1.3.-" evidence="1"/>
<dbReference type="CDD" id="cd07067">
    <property type="entry name" value="HP_PGM_like"/>
    <property type="match status" value="1"/>
</dbReference>
<evidence type="ECO:0000313" key="1">
    <source>
        <dbReference type="EMBL" id="MDT3768140.1"/>
    </source>
</evidence>
<dbReference type="PANTHER" id="PTHR48100:SF62">
    <property type="entry name" value="GLUCOSYL-3-PHOSPHOGLYCERATE PHOSPHATASE"/>
    <property type="match status" value="1"/>
</dbReference>
<sequence>MSTRIIFMRHGQTDYNAAGRVQGQIDIALNEVGKSQVRAAAARVAQLKPDRIISSDLSRAVDTAQGVANLLDVPVEVDKRVRERAFGVFEGMSGAQMQADYGPWYSQWRSEGECADAGIESRRDVGERFAQAVLEAAQTPGTYLFVSHGSAIVQAMTCLLGLDPHEWAGLRGPDNCHWSILVRGDRPPHWRMLAHNFGVGQLEG</sequence>
<name>A0ABU3IFY9_9ACTO</name>
<accession>A0ABU3IFY9</accession>
<dbReference type="PANTHER" id="PTHR48100">
    <property type="entry name" value="BROAD-SPECIFICITY PHOSPHATASE YOR283W-RELATED"/>
    <property type="match status" value="1"/>
</dbReference>
<dbReference type="SMART" id="SM00855">
    <property type="entry name" value="PGAM"/>
    <property type="match status" value="1"/>
</dbReference>
<dbReference type="RefSeq" id="WP_313274563.1">
    <property type="nucleotide sequence ID" value="NZ_JASXSX010000005.1"/>
</dbReference>
<dbReference type="SUPFAM" id="SSF53254">
    <property type="entry name" value="Phosphoglycerate mutase-like"/>
    <property type="match status" value="1"/>
</dbReference>
<organism evidence="1 2">
    <name type="scientific">Gleimia hominis</name>
    <dbReference type="NCBI Taxonomy" id="595468"/>
    <lineage>
        <taxon>Bacteria</taxon>
        <taxon>Bacillati</taxon>
        <taxon>Actinomycetota</taxon>
        <taxon>Actinomycetes</taxon>
        <taxon>Actinomycetales</taxon>
        <taxon>Actinomycetaceae</taxon>
        <taxon>Gleimia</taxon>
    </lineage>
</organism>
<dbReference type="EMBL" id="JASXSX010000005">
    <property type="protein sequence ID" value="MDT3768140.1"/>
    <property type="molecule type" value="Genomic_DNA"/>
</dbReference>
<keyword evidence="2" id="KW-1185">Reference proteome</keyword>
<gene>
    <name evidence="1" type="ORF">QS713_08720</name>
</gene>
<comment type="caution">
    <text evidence="1">The sequence shown here is derived from an EMBL/GenBank/DDBJ whole genome shotgun (WGS) entry which is preliminary data.</text>
</comment>